<evidence type="ECO:0000256" key="1">
    <source>
        <dbReference type="SAM" id="SignalP"/>
    </source>
</evidence>
<gene>
    <name evidence="2" type="ORF">E8E12_004195</name>
</gene>
<feature type="chain" id="PRO_5040238605" evidence="1">
    <location>
        <begin position="21"/>
        <end position="169"/>
    </location>
</feature>
<comment type="caution">
    <text evidence="2">The sequence shown here is derived from an EMBL/GenBank/DDBJ whole genome shotgun (WGS) entry which is preliminary data.</text>
</comment>
<organism evidence="2 3">
    <name type="scientific">Didymella heteroderae</name>
    <dbReference type="NCBI Taxonomy" id="1769908"/>
    <lineage>
        <taxon>Eukaryota</taxon>
        <taxon>Fungi</taxon>
        <taxon>Dikarya</taxon>
        <taxon>Ascomycota</taxon>
        <taxon>Pezizomycotina</taxon>
        <taxon>Dothideomycetes</taxon>
        <taxon>Pleosporomycetidae</taxon>
        <taxon>Pleosporales</taxon>
        <taxon>Pleosporineae</taxon>
        <taxon>Didymellaceae</taxon>
        <taxon>Didymella</taxon>
    </lineage>
</organism>
<reference evidence="2" key="1">
    <citation type="submission" date="2019-04" db="EMBL/GenBank/DDBJ databases">
        <title>Sequencing of skin fungus with MAO and IRED activity.</title>
        <authorList>
            <person name="Marsaioli A.J."/>
            <person name="Bonatto J.M.C."/>
            <person name="Reis Junior O."/>
        </authorList>
    </citation>
    <scope>NUCLEOTIDE SEQUENCE</scope>
    <source>
        <strain evidence="2">28M1</strain>
    </source>
</reference>
<name>A0A9P4WPJ5_9PLEO</name>
<proteinExistence type="predicted"/>
<accession>A0A9P4WPJ5</accession>
<evidence type="ECO:0000313" key="3">
    <source>
        <dbReference type="Proteomes" id="UP000758155"/>
    </source>
</evidence>
<sequence>MRISVAPMLIAATAIIDVSAGAIPADTSLSPLNPRQGNYWGADECHPEPGGSVIGGSTLWMLRNTWNNHFGGNFGGTLKVGEYKGICCWGQCLWVKCRGQTRSWSGDSWGDALRRLTNVVDDRSTGLCGAKINNDPYLILMSSQHDKVSNDGQVMGKIFGDTCRGNPPW</sequence>
<keyword evidence="3" id="KW-1185">Reference proteome</keyword>
<dbReference type="EMBL" id="SWKV01000034">
    <property type="protein sequence ID" value="KAF3038798.1"/>
    <property type="molecule type" value="Genomic_DNA"/>
</dbReference>
<protein>
    <submittedName>
        <fullName evidence="2">Uncharacterized protein</fullName>
    </submittedName>
</protein>
<keyword evidence="1" id="KW-0732">Signal</keyword>
<dbReference type="Proteomes" id="UP000758155">
    <property type="component" value="Unassembled WGS sequence"/>
</dbReference>
<feature type="signal peptide" evidence="1">
    <location>
        <begin position="1"/>
        <end position="20"/>
    </location>
</feature>
<evidence type="ECO:0000313" key="2">
    <source>
        <dbReference type="EMBL" id="KAF3038798.1"/>
    </source>
</evidence>
<dbReference type="OrthoDB" id="3658195at2759"/>
<dbReference type="AlphaFoldDB" id="A0A9P4WPJ5"/>